<feature type="transmembrane region" description="Helical" evidence="7">
    <location>
        <begin position="107"/>
        <end position="126"/>
    </location>
</feature>
<dbReference type="NCBIfam" id="TIGR01191">
    <property type="entry name" value="ccmC"/>
    <property type="match status" value="1"/>
</dbReference>
<feature type="domain" description="Cytochrome c assembly protein" evidence="8">
    <location>
        <begin position="8"/>
        <end position="164"/>
    </location>
</feature>
<dbReference type="GO" id="GO:0015232">
    <property type="term" value="F:heme transmembrane transporter activity"/>
    <property type="evidence" value="ECO:0007669"/>
    <property type="project" value="InterPro"/>
</dbReference>
<accession>A0A382AJA0</accession>
<feature type="transmembrane region" description="Helical" evidence="7">
    <location>
        <begin position="138"/>
        <end position="157"/>
    </location>
</feature>
<comment type="similarity">
    <text evidence="2">Belongs to the CcmC/CycZ/HelC family.</text>
</comment>
<name>A0A382AJA0_9ZZZZ</name>
<feature type="transmembrane region" description="Helical" evidence="7">
    <location>
        <begin position="71"/>
        <end position="95"/>
    </location>
</feature>
<protein>
    <recommendedName>
        <fullName evidence="8">Cytochrome c assembly protein domain-containing protein</fullName>
    </recommendedName>
</protein>
<dbReference type="GO" id="GO:0020037">
    <property type="term" value="F:heme binding"/>
    <property type="evidence" value="ECO:0007669"/>
    <property type="project" value="InterPro"/>
</dbReference>
<dbReference type="PANTHER" id="PTHR30071">
    <property type="entry name" value="HEME EXPORTER PROTEIN C"/>
    <property type="match status" value="1"/>
</dbReference>
<evidence type="ECO:0000256" key="7">
    <source>
        <dbReference type="SAM" id="Phobius"/>
    </source>
</evidence>
<dbReference type="PRINTS" id="PR01386">
    <property type="entry name" value="CCMCBIOGNSIS"/>
</dbReference>
<comment type="subcellular location">
    <subcellularLocation>
        <location evidence="1">Membrane</location>
        <topology evidence="1">Multi-pass membrane protein</topology>
    </subcellularLocation>
</comment>
<dbReference type="GO" id="GO:0017004">
    <property type="term" value="P:cytochrome complex assembly"/>
    <property type="evidence" value="ECO:0007669"/>
    <property type="project" value="UniProtKB-KW"/>
</dbReference>
<evidence type="ECO:0000259" key="8">
    <source>
        <dbReference type="Pfam" id="PF01578"/>
    </source>
</evidence>
<proteinExistence type="inferred from homology"/>
<dbReference type="InterPro" id="IPR045062">
    <property type="entry name" value="Cyt_c_biogenesis_CcsA/CcmC"/>
</dbReference>
<dbReference type="EMBL" id="UINC01025507">
    <property type="protein sequence ID" value="SVB01202.1"/>
    <property type="molecule type" value="Genomic_DNA"/>
</dbReference>
<dbReference type="InterPro" id="IPR003557">
    <property type="entry name" value="Cyt_c_biogenesis_CcmC"/>
</dbReference>
<sequence>MLTPLIILSVIALTTGLVFAFYLSPNDYQQGSTVRIMYVHVPSAWLALLTFFIMTVYSIIGLAFKTPFSFIVNAAVAPIGATFTLICLITGSLWGKPMWGTWWVWDARLTSVAILFMLYLIIIFLKNSFTNDSLGEKITAIFIIVGSINLPIIKFSVDWWNTLHQPASISKLSSPSIDPSMMRPLIIMTIAFTLIALIIAIIRIKAEISERKLKN</sequence>
<feature type="transmembrane region" description="Helical" evidence="7">
    <location>
        <begin position="44"/>
        <end position="64"/>
    </location>
</feature>
<reference evidence="9" key="1">
    <citation type="submission" date="2018-05" db="EMBL/GenBank/DDBJ databases">
        <authorList>
            <person name="Lanie J.A."/>
            <person name="Ng W.-L."/>
            <person name="Kazmierczak K.M."/>
            <person name="Andrzejewski T.M."/>
            <person name="Davidsen T.M."/>
            <person name="Wayne K.J."/>
            <person name="Tettelin H."/>
            <person name="Glass J.I."/>
            <person name="Rusch D."/>
            <person name="Podicherti R."/>
            <person name="Tsui H.-C.T."/>
            <person name="Winkler M.E."/>
        </authorList>
    </citation>
    <scope>NUCLEOTIDE SEQUENCE</scope>
</reference>
<keyword evidence="6 7" id="KW-0472">Membrane</keyword>
<evidence type="ECO:0000256" key="6">
    <source>
        <dbReference type="ARBA" id="ARBA00023136"/>
    </source>
</evidence>
<evidence type="ECO:0000256" key="2">
    <source>
        <dbReference type="ARBA" id="ARBA00005840"/>
    </source>
</evidence>
<gene>
    <name evidence="9" type="ORF">METZ01_LOCUS154056</name>
</gene>
<keyword evidence="4" id="KW-0201">Cytochrome c-type biogenesis</keyword>
<dbReference type="AlphaFoldDB" id="A0A382AJA0"/>
<dbReference type="InterPro" id="IPR002541">
    <property type="entry name" value="Cyt_c_assembly"/>
</dbReference>
<keyword evidence="5 7" id="KW-1133">Transmembrane helix</keyword>
<evidence type="ECO:0000256" key="5">
    <source>
        <dbReference type="ARBA" id="ARBA00022989"/>
    </source>
</evidence>
<evidence type="ECO:0000313" key="9">
    <source>
        <dbReference type="EMBL" id="SVB01202.1"/>
    </source>
</evidence>
<evidence type="ECO:0000256" key="3">
    <source>
        <dbReference type="ARBA" id="ARBA00022692"/>
    </source>
</evidence>
<dbReference type="Pfam" id="PF01578">
    <property type="entry name" value="Cytochrom_C_asm"/>
    <property type="match status" value="1"/>
</dbReference>
<dbReference type="PANTHER" id="PTHR30071:SF1">
    <property type="entry name" value="CYTOCHROME B_B6 PROTEIN-RELATED"/>
    <property type="match status" value="1"/>
</dbReference>
<feature type="transmembrane region" description="Helical" evidence="7">
    <location>
        <begin position="185"/>
        <end position="204"/>
    </location>
</feature>
<evidence type="ECO:0000256" key="4">
    <source>
        <dbReference type="ARBA" id="ARBA00022748"/>
    </source>
</evidence>
<organism evidence="9">
    <name type="scientific">marine metagenome</name>
    <dbReference type="NCBI Taxonomy" id="408172"/>
    <lineage>
        <taxon>unclassified sequences</taxon>
        <taxon>metagenomes</taxon>
        <taxon>ecological metagenomes</taxon>
    </lineage>
</organism>
<evidence type="ECO:0000256" key="1">
    <source>
        <dbReference type="ARBA" id="ARBA00004141"/>
    </source>
</evidence>
<keyword evidence="3 7" id="KW-0812">Transmembrane</keyword>
<dbReference type="GO" id="GO:0005886">
    <property type="term" value="C:plasma membrane"/>
    <property type="evidence" value="ECO:0007669"/>
    <property type="project" value="TreeGrafter"/>
</dbReference>